<dbReference type="Pfam" id="PF07944">
    <property type="entry name" value="Beta-AFase-like_GH127_cat"/>
    <property type="match status" value="1"/>
</dbReference>
<evidence type="ECO:0000313" key="4">
    <source>
        <dbReference type="Proteomes" id="UP001501411"/>
    </source>
</evidence>
<dbReference type="RefSeq" id="WP_345233343.1">
    <property type="nucleotide sequence ID" value="NZ_BAABIQ010000042.1"/>
</dbReference>
<dbReference type="GO" id="GO:0016787">
    <property type="term" value="F:hydrolase activity"/>
    <property type="evidence" value="ECO:0007669"/>
    <property type="project" value="UniProtKB-KW"/>
</dbReference>
<dbReference type="PANTHER" id="PTHR31151:SF0">
    <property type="entry name" value="PROLINE-TRNA LIGASE (DUF1680)"/>
    <property type="match status" value="1"/>
</dbReference>
<comment type="caution">
    <text evidence="3">The sequence shown here is derived from an EMBL/GenBank/DDBJ whole genome shotgun (WGS) entry which is preliminary data.</text>
</comment>
<protein>
    <submittedName>
        <fullName evidence="3">Glycoside hydrolase family 127 protein</fullName>
    </submittedName>
</protein>
<evidence type="ECO:0000259" key="1">
    <source>
        <dbReference type="Pfam" id="PF07944"/>
    </source>
</evidence>
<dbReference type="PROSITE" id="PS51257">
    <property type="entry name" value="PROKAR_LIPOPROTEIN"/>
    <property type="match status" value="1"/>
</dbReference>
<keyword evidence="3" id="KW-0378">Hydrolase</keyword>
<dbReference type="Pfam" id="PF20736">
    <property type="entry name" value="Glyco_hydro127M"/>
    <property type="match status" value="1"/>
</dbReference>
<organism evidence="3 4">
    <name type="scientific">Olivibacter ginsenosidimutans</name>
    <dbReference type="NCBI Taxonomy" id="1176537"/>
    <lineage>
        <taxon>Bacteria</taxon>
        <taxon>Pseudomonadati</taxon>
        <taxon>Bacteroidota</taxon>
        <taxon>Sphingobacteriia</taxon>
        <taxon>Sphingobacteriales</taxon>
        <taxon>Sphingobacteriaceae</taxon>
        <taxon>Olivibacter</taxon>
    </lineage>
</organism>
<name>A0ABP9BYV0_9SPHI</name>
<sequence length="683" mass="77617">MIRTGIGVLLAASLLACTKQQEEITNVNRPDTTIMNVNYKGNEKPLKALNFIKLPIGSIQPKGWLLKYLELQKNGLTGHLGEISAWLAKEDNAWLSKDGKGDHGWEEVPYWLKGYGDLAYLLKDEKMIKEAKVWLNAALESQREDGYFGPEVMKNGKPDLWGNMIMLWCLQSYYDYSKDERVLPFMEKYFQWENQLPDSLFLKDYWENSRGGDNLYSVYWLYNQTDGKNAWLLDLAKKIHRNTADWRQPNNLPNWHNVNIAQCFREPATYYMQTGDLKDLEATYRDFQLIREKYGQVPGGMFGADENAREGYSDPRQGVETCGMVEQMASDELLMGITGDPFWADHAEEVAFNTYPAAVMPDFKGLRYITSPNMSISDSKNHHPGIDNSGPFLMMNPFSSRCCQHNHAQGWPYYAEHLFMATPDNGLAALLYSDADVEAKVGDGKMVHISAATHYPFEEQVKFTIHTQESVFFPYYLRIPTWCKAAKLTINGEEQPGIVKGGTYAKLARTWKDGDEVILILPMNVELKTWEGNKHSVSVNRGPLTYSLKIQENYVKKDSKASAIGDSKWQKTADPEKWPSFEILPASAWNYGLSGEALKDPVKAFQVVKKDWPRNDFPFTPEDAPIVMKTKGQRIPEWKIDEFGLTAVLPASPVKVDSKAENIELIPMGAARLRITSFPTIAP</sequence>
<dbReference type="Proteomes" id="UP001501411">
    <property type="component" value="Unassembled WGS sequence"/>
</dbReference>
<proteinExistence type="predicted"/>
<evidence type="ECO:0000259" key="2">
    <source>
        <dbReference type="Pfam" id="PF20736"/>
    </source>
</evidence>
<dbReference type="InterPro" id="IPR049046">
    <property type="entry name" value="Beta-AFase-like_GH127_middle"/>
</dbReference>
<keyword evidence="4" id="KW-1185">Reference proteome</keyword>
<dbReference type="SUPFAM" id="SSF48208">
    <property type="entry name" value="Six-hairpin glycosidases"/>
    <property type="match status" value="1"/>
</dbReference>
<dbReference type="PANTHER" id="PTHR31151">
    <property type="entry name" value="PROLINE-TRNA LIGASE (DUF1680)"/>
    <property type="match status" value="1"/>
</dbReference>
<feature type="domain" description="Non-reducing end beta-L-arabinofuranosidase-like GH127 middle" evidence="2">
    <location>
        <begin position="428"/>
        <end position="523"/>
    </location>
</feature>
<dbReference type="InterPro" id="IPR008928">
    <property type="entry name" value="6-hairpin_glycosidase_sf"/>
</dbReference>
<feature type="domain" description="Non-reducing end beta-L-arabinofuranosidase-like GH127 catalytic" evidence="1">
    <location>
        <begin position="104"/>
        <end position="415"/>
    </location>
</feature>
<reference evidence="4" key="1">
    <citation type="journal article" date="2019" name="Int. J. Syst. Evol. Microbiol.">
        <title>The Global Catalogue of Microorganisms (GCM) 10K type strain sequencing project: providing services to taxonomists for standard genome sequencing and annotation.</title>
        <authorList>
            <consortium name="The Broad Institute Genomics Platform"/>
            <consortium name="The Broad Institute Genome Sequencing Center for Infectious Disease"/>
            <person name="Wu L."/>
            <person name="Ma J."/>
        </authorList>
    </citation>
    <scope>NUCLEOTIDE SEQUENCE [LARGE SCALE GENOMIC DNA]</scope>
    <source>
        <strain evidence="4">JCM 18200</strain>
    </source>
</reference>
<accession>A0ABP9BYV0</accession>
<dbReference type="InterPro" id="IPR012878">
    <property type="entry name" value="Beta-AFase-like_GH127_cat"/>
</dbReference>
<gene>
    <name evidence="3" type="ORF">GCM10023231_32990</name>
</gene>
<evidence type="ECO:0000313" key="3">
    <source>
        <dbReference type="EMBL" id="GAA4801622.1"/>
    </source>
</evidence>
<dbReference type="EMBL" id="BAABIQ010000042">
    <property type="protein sequence ID" value="GAA4801622.1"/>
    <property type="molecule type" value="Genomic_DNA"/>
</dbReference>